<dbReference type="EMBL" id="JAVRBK010000010">
    <property type="protein sequence ID" value="KAK5638499.1"/>
    <property type="molecule type" value="Genomic_DNA"/>
</dbReference>
<organism evidence="2 3">
    <name type="scientific">Pyrocoelia pectoralis</name>
    <dbReference type="NCBI Taxonomy" id="417401"/>
    <lineage>
        <taxon>Eukaryota</taxon>
        <taxon>Metazoa</taxon>
        <taxon>Ecdysozoa</taxon>
        <taxon>Arthropoda</taxon>
        <taxon>Hexapoda</taxon>
        <taxon>Insecta</taxon>
        <taxon>Pterygota</taxon>
        <taxon>Neoptera</taxon>
        <taxon>Endopterygota</taxon>
        <taxon>Coleoptera</taxon>
        <taxon>Polyphaga</taxon>
        <taxon>Elateriformia</taxon>
        <taxon>Elateroidea</taxon>
        <taxon>Lampyridae</taxon>
        <taxon>Lampyrinae</taxon>
        <taxon>Pyrocoelia</taxon>
    </lineage>
</organism>
<dbReference type="Proteomes" id="UP001329430">
    <property type="component" value="Chromosome 10"/>
</dbReference>
<dbReference type="Pfam" id="PF14223">
    <property type="entry name" value="Retrotran_gag_2"/>
    <property type="match status" value="1"/>
</dbReference>
<keyword evidence="1" id="KW-0175">Coiled coil</keyword>
<comment type="caution">
    <text evidence="2">The sequence shown here is derived from an EMBL/GenBank/DDBJ whole genome shotgun (WGS) entry which is preliminary data.</text>
</comment>
<keyword evidence="3" id="KW-1185">Reference proteome</keyword>
<feature type="coiled-coil region" evidence="1">
    <location>
        <begin position="186"/>
        <end position="213"/>
    </location>
</feature>
<accession>A0AAN7V189</accession>
<protein>
    <submittedName>
        <fullName evidence="2">Uncharacterized protein</fullName>
    </submittedName>
</protein>
<name>A0AAN7V189_9COLE</name>
<evidence type="ECO:0000313" key="2">
    <source>
        <dbReference type="EMBL" id="KAK5638499.1"/>
    </source>
</evidence>
<proteinExistence type="predicted"/>
<gene>
    <name evidence="2" type="ORF">RI129_012794</name>
</gene>
<reference evidence="2 3" key="1">
    <citation type="journal article" date="2024" name="Insects">
        <title>An Improved Chromosome-Level Genome Assembly of the Firefly Pyrocoelia pectoralis.</title>
        <authorList>
            <person name="Fu X."/>
            <person name="Meyer-Rochow V.B."/>
            <person name="Ballantyne L."/>
            <person name="Zhu X."/>
        </authorList>
    </citation>
    <scope>NUCLEOTIDE SEQUENCE [LARGE SCALE GENOMIC DNA]</scope>
    <source>
        <strain evidence="2">XCY_ONT2</strain>
    </source>
</reference>
<evidence type="ECO:0000256" key="1">
    <source>
        <dbReference type="SAM" id="Coils"/>
    </source>
</evidence>
<dbReference type="AlphaFoldDB" id="A0AAN7V189"/>
<evidence type="ECO:0000313" key="3">
    <source>
        <dbReference type="Proteomes" id="UP001329430"/>
    </source>
</evidence>
<sequence length="267" mass="31262">MDKYPNLINGRFSATFTKKDGQNQWHEIASILNAIPGSKKDWIHWRKNSPDPMTSEWKKKDGQAFSTIGLNVDDDQLVHLRGTTTVKCAWNVLRSYHEKSTANSMKIIVTTYTSNYFEQICKLHTHIKNYLTDLEKKLPTMPQDDNGTDTNQEHRLRRQEIKMHQLGYRLQQIEESMGQEVDTVQLEMWQDQIQKQINAIEELDEDIQVYETKFEDNYFSGEFEKIKQWCDKIIVTIKNKVNMEKGKACSIKLPPIKLPIFNGGYEN</sequence>